<evidence type="ECO:0000313" key="9">
    <source>
        <dbReference type="Proteomes" id="UP000223968"/>
    </source>
</evidence>
<feature type="compositionally biased region" description="Polar residues" evidence="6">
    <location>
        <begin position="1096"/>
        <end position="1105"/>
    </location>
</feature>
<feature type="compositionally biased region" description="Basic and acidic residues" evidence="6">
    <location>
        <begin position="702"/>
        <end position="713"/>
    </location>
</feature>
<dbReference type="EMBL" id="PDNB01000152">
    <property type="protein sequence ID" value="PGH03033.1"/>
    <property type="molecule type" value="Genomic_DNA"/>
</dbReference>
<feature type="compositionally biased region" description="Polar residues" evidence="6">
    <location>
        <begin position="1183"/>
        <end position="1193"/>
    </location>
</feature>
<keyword evidence="9" id="KW-1185">Reference proteome</keyword>
<feature type="compositionally biased region" description="Polar residues" evidence="6">
    <location>
        <begin position="228"/>
        <end position="240"/>
    </location>
</feature>
<evidence type="ECO:0000256" key="2">
    <source>
        <dbReference type="ARBA" id="ARBA00004574"/>
    </source>
</evidence>
<dbReference type="Proteomes" id="UP000223968">
    <property type="component" value="Unassembled WGS sequence"/>
</dbReference>
<reference evidence="8 9" key="1">
    <citation type="submission" date="2017-10" db="EMBL/GenBank/DDBJ databases">
        <title>Comparative genomics in systemic dimorphic fungi from Ajellomycetaceae.</title>
        <authorList>
            <person name="Munoz J.F."/>
            <person name="Mcewen J.G."/>
            <person name="Clay O.K."/>
            <person name="Cuomo C.A."/>
        </authorList>
    </citation>
    <scope>NUCLEOTIDE SEQUENCE [LARGE SCALE GENOMIC DNA]</scope>
    <source>
        <strain evidence="8 9">UAMH5409</strain>
    </source>
</reference>
<feature type="compositionally biased region" description="Acidic residues" evidence="6">
    <location>
        <begin position="653"/>
        <end position="662"/>
    </location>
</feature>
<feature type="compositionally biased region" description="Acidic residues" evidence="6">
    <location>
        <begin position="503"/>
        <end position="512"/>
    </location>
</feature>
<feature type="compositionally biased region" description="Polar residues" evidence="6">
    <location>
        <begin position="691"/>
        <end position="701"/>
    </location>
</feature>
<feature type="region of interest" description="Disordered" evidence="6">
    <location>
        <begin position="1085"/>
        <end position="1262"/>
    </location>
</feature>
<dbReference type="GO" id="GO:0042162">
    <property type="term" value="F:telomeric DNA binding"/>
    <property type="evidence" value="ECO:0007669"/>
    <property type="project" value="InterPro"/>
</dbReference>
<feature type="region of interest" description="Disordered" evidence="6">
    <location>
        <begin position="159"/>
        <end position="198"/>
    </location>
</feature>
<accession>A0A2B7X2L7</accession>
<feature type="region of interest" description="Disordered" evidence="6">
    <location>
        <begin position="1279"/>
        <end position="1305"/>
    </location>
</feature>
<feature type="compositionally biased region" description="Basic and acidic residues" evidence="6">
    <location>
        <begin position="1169"/>
        <end position="1182"/>
    </location>
</feature>
<dbReference type="InterPro" id="IPR019437">
    <property type="entry name" value="TPP1/Est3"/>
</dbReference>
<feature type="compositionally biased region" description="Basic and acidic residues" evidence="6">
    <location>
        <begin position="1283"/>
        <end position="1294"/>
    </location>
</feature>
<organism evidence="8 9">
    <name type="scientific">Helicocarpus griseus UAMH5409</name>
    <dbReference type="NCBI Taxonomy" id="1447875"/>
    <lineage>
        <taxon>Eukaryota</taxon>
        <taxon>Fungi</taxon>
        <taxon>Dikarya</taxon>
        <taxon>Ascomycota</taxon>
        <taxon>Pezizomycotina</taxon>
        <taxon>Eurotiomycetes</taxon>
        <taxon>Eurotiomycetidae</taxon>
        <taxon>Onygenales</taxon>
        <taxon>Ajellomycetaceae</taxon>
        <taxon>Helicocarpus</taxon>
    </lineage>
</organism>
<feature type="region of interest" description="Disordered" evidence="6">
    <location>
        <begin position="1010"/>
        <end position="1038"/>
    </location>
</feature>
<evidence type="ECO:0000256" key="6">
    <source>
        <dbReference type="SAM" id="MobiDB-lite"/>
    </source>
</evidence>
<feature type="compositionally biased region" description="Polar residues" evidence="6">
    <location>
        <begin position="665"/>
        <end position="681"/>
    </location>
</feature>
<feature type="compositionally biased region" description="Polar residues" evidence="6">
    <location>
        <begin position="734"/>
        <end position="751"/>
    </location>
</feature>
<keyword evidence="5" id="KW-0539">Nucleus</keyword>
<sequence length="1317" mass="145582">METLKPWIAPLVEAALCSCLGEPLPDGLPLRNGLEMVDDGSNFRVRVKDRKFVQVAQWSPASDPIQGTLSDSVTTILTIFSSESTERYRKKTRKQLNKDTRGAILKINEFEIVISYVRAPSPEITLYALDFRVEGCEGTGVFGSPVDISRRASITNMARRCSKRYTTQRNNAVSPGKEDQIGDIDTGPDSESDASSLNSQHLATNTFLASQEHFKSQIPNGRRGESLQAPTTAGNCSAPSKKNAASLLSALKPNSGKQNHTEPPPSAASLARKHHTKIEKSHMPTSGEPDSEVDRMGFATQLVPPAEEDLSSIDEETTLKSNDGVELLDRSKRSTKSPRKHDTSSDSSNTSSSLQKDKAVRDHKQNANVDSLKIATHGEMGPPEQPGIVITKRNDQATDNACSRISIERSHQTTENSTNKPIAQARLKDQWRNMRRIRRRDVTIPKDQEQLIEKQDSWIPPEPGKQAPQAHVPIRLLQEWNEVQRRKSLTDNPSQYLVSQSVGEDDNIEVDLPESSPEVQRRKSSTDNPNQHTASQSVGEDDNTEIDLPESSPEVLYSDWSASQTLVPRDSSPPQKSTNKRDTDPRCHLTGSVVDKKDTEATDNGDDLASEPGSPPVSQRAPVCDTAASTEDEGDGSEMETAVPNGLGNTSQADEDTGDEEIASSGPSLPRPNQVSFTEVEQTPYVRSKRNLTANANIINETHQDAHQEKTKSSSDPLIPSTYDSRRLHVHPETSASTNEKLTQSSAQASGQGVGPLYYLDCDDETLAERQLVSDLDEYTQSTHGEYLDTPNTVHAPGTAVASDKLPSSSIAVCASQLETYPSSRVIGKRKRTELSPRDITSSKQPKISKSRPLGQGPSGMAKSPERRSVTSELRQHFFDNILSPLTAKAKAVYERFKEAYPHYNGSFDQFKEACYKLKSLRDQSPMKTSILWDDFVAQYPDHVTRSQCKESSLIASYENYFYERYFQQGVKKPLCKKRSLNKKHLDVVASQEEENNSAETIFPVEACHEKSPGSNSLVSEHEDAAIEPPENGGRAELVSDEVRDDCRESSIPESNYGELLKNPEVDFEEDSGESCDQFEAHETASVELGDPDTTLLPSDSQKGGTSADEDSDLELEDDSVSDGIDELVKTVDSAVAAPIARRQARSTPLESGSDDDNVALGDSPFKPSLHESLDENRRHEYQTVSEPSANRGNSEERSREVLRSQGGSISPPPRPRHPYRFFYPPPDSPGDPLWSLYNDPRQQDHRDDPDGPEPWYNDPNTQFKSYARSVARLQGDYGFRQDGSRADPIRVDRNSGVVFPPRFGNPRGMDSMGWEL</sequence>
<feature type="region of interest" description="Disordered" evidence="6">
    <location>
        <begin position="828"/>
        <end position="870"/>
    </location>
</feature>
<comment type="caution">
    <text evidence="8">The sequence shown here is derived from an EMBL/GenBank/DDBJ whole genome shotgun (WGS) entry which is preliminary data.</text>
</comment>
<feature type="compositionally biased region" description="Acidic residues" evidence="6">
    <location>
        <begin position="1108"/>
        <end position="1126"/>
    </location>
</feature>
<feature type="region of interest" description="Disordered" evidence="6">
    <location>
        <begin position="486"/>
        <end position="753"/>
    </location>
</feature>
<keyword evidence="4" id="KW-0779">Telomere</keyword>
<feature type="compositionally biased region" description="Polar residues" evidence="6">
    <location>
        <begin position="560"/>
        <end position="577"/>
    </location>
</feature>
<feature type="compositionally biased region" description="Basic and acidic residues" evidence="6">
    <location>
        <begin position="1194"/>
        <end position="1203"/>
    </location>
</feature>
<feature type="compositionally biased region" description="Polar residues" evidence="6">
    <location>
        <begin position="164"/>
        <end position="173"/>
    </location>
</feature>
<evidence type="ECO:0000259" key="7">
    <source>
        <dbReference type="Pfam" id="PF10341"/>
    </source>
</evidence>
<evidence type="ECO:0000256" key="1">
    <source>
        <dbReference type="ARBA" id="ARBA00004123"/>
    </source>
</evidence>
<evidence type="ECO:0000313" key="8">
    <source>
        <dbReference type="EMBL" id="PGH03033.1"/>
    </source>
</evidence>
<evidence type="ECO:0000256" key="4">
    <source>
        <dbReference type="ARBA" id="ARBA00022895"/>
    </source>
</evidence>
<dbReference type="GO" id="GO:0007004">
    <property type="term" value="P:telomere maintenance via telomerase"/>
    <property type="evidence" value="ECO:0007669"/>
    <property type="project" value="InterPro"/>
</dbReference>
<feature type="compositionally biased region" description="Polar residues" evidence="6">
    <location>
        <begin position="490"/>
        <end position="502"/>
    </location>
</feature>
<feature type="compositionally biased region" description="Basic and acidic residues" evidence="6">
    <location>
        <begin position="355"/>
        <end position="365"/>
    </location>
</feature>
<name>A0A2B7X2L7_9EURO</name>
<protein>
    <recommendedName>
        <fullName evidence="7">Shelterin complex subunit TPP1/Est3 domain-containing protein</fullName>
    </recommendedName>
</protein>
<proteinExistence type="predicted"/>
<dbReference type="STRING" id="1447875.A0A2B7X2L7"/>
<comment type="subcellular location">
    <subcellularLocation>
        <location evidence="2">Chromosome</location>
        <location evidence="2">Telomere</location>
    </subcellularLocation>
    <subcellularLocation>
        <location evidence="1">Nucleus</location>
    </subcellularLocation>
</comment>
<evidence type="ECO:0000256" key="3">
    <source>
        <dbReference type="ARBA" id="ARBA00022454"/>
    </source>
</evidence>
<feature type="region of interest" description="Disordered" evidence="6">
    <location>
        <begin position="214"/>
        <end position="293"/>
    </location>
</feature>
<dbReference type="Pfam" id="PF10341">
    <property type="entry name" value="TPP1"/>
    <property type="match status" value="1"/>
</dbReference>
<feature type="compositionally biased region" description="Acidic residues" evidence="6">
    <location>
        <begin position="539"/>
        <end position="548"/>
    </location>
</feature>
<dbReference type="OrthoDB" id="3538943at2759"/>
<feature type="compositionally biased region" description="Polar residues" evidence="6">
    <location>
        <begin position="526"/>
        <end position="538"/>
    </location>
</feature>
<feature type="region of interest" description="Disordered" evidence="6">
    <location>
        <begin position="305"/>
        <end position="367"/>
    </location>
</feature>
<dbReference type="GO" id="GO:0005697">
    <property type="term" value="C:telomerase holoenzyme complex"/>
    <property type="evidence" value="ECO:0007669"/>
    <property type="project" value="InterPro"/>
</dbReference>
<feature type="compositionally biased region" description="Polar residues" evidence="6">
    <location>
        <begin position="839"/>
        <end position="848"/>
    </location>
</feature>
<evidence type="ECO:0000256" key="5">
    <source>
        <dbReference type="ARBA" id="ARBA00023242"/>
    </source>
</evidence>
<gene>
    <name evidence="8" type="ORF">AJ79_07465</name>
</gene>
<dbReference type="GO" id="GO:0000781">
    <property type="term" value="C:chromosome, telomeric region"/>
    <property type="evidence" value="ECO:0007669"/>
    <property type="project" value="UniProtKB-SubCell"/>
</dbReference>
<feature type="compositionally biased region" description="Acidic residues" evidence="6">
    <location>
        <begin position="306"/>
        <end position="316"/>
    </location>
</feature>
<feature type="domain" description="Shelterin complex subunit TPP1/Est3" evidence="7">
    <location>
        <begin position="4"/>
        <end position="163"/>
    </location>
</feature>
<keyword evidence="3" id="KW-0158">Chromosome</keyword>